<name>A0ACB9IB15_9ASTR</name>
<evidence type="ECO:0000313" key="1">
    <source>
        <dbReference type="EMBL" id="KAI3804868.1"/>
    </source>
</evidence>
<dbReference type="Proteomes" id="UP001056120">
    <property type="component" value="Linkage Group LG09"/>
</dbReference>
<reference evidence="1 2" key="2">
    <citation type="journal article" date="2022" name="Mol. Ecol. Resour.">
        <title>The genomes of chicory, endive, great burdock and yacon provide insights into Asteraceae paleo-polyploidization history and plant inulin production.</title>
        <authorList>
            <person name="Fan W."/>
            <person name="Wang S."/>
            <person name="Wang H."/>
            <person name="Wang A."/>
            <person name="Jiang F."/>
            <person name="Liu H."/>
            <person name="Zhao H."/>
            <person name="Xu D."/>
            <person name="Zhang Y."/>
        </authorList>
    </citation>
    <scope>NUCLEOTIDE SEQUENCE [LARGE SCALE GENOMIC DNA]</scope>
    <source>
        <strain evidence="2">cv. Yunnan</strain>
        <tissue evidence="1">Leaves</tissue>
    </source>
</reference>
<organism evidence="1 2">
    <name type="scientific">Smallanthus sonchifolius</name>
    <dbReference type="NCBI Taxonomy" id="185202"/>
    <lineage>
        <taxon>Eukaryota</taxon>
        <taxon>Viridiplantae</taxon>
        <taxon>Streptophyta</taxon>
        <taxon>Embryophyta</taxon>
        <taxon>Tracheophyta</taxon>
        <taxon>Spermatophyta</taxon>
        <taxon>Magnoliopsida</taxon>
        <taxon>eudicotyledons</taxon>
        <taxon>Gunneridae</taxon>
        <taxon>Pentapetalae</taxon>
        <taxon>asterids</taxon>
        <taxon>campanulids</taxon>
        <taxon>Asterales</taxon>
        <taxon>Asteraceae</taxon>
        <taxon>Asteroideae</taxon>
        <taxon>Heliantheae alliance</taxon>
        <taxon>Millerieae</taxon>
        <taxon>Smallanthus</taxon>
    </lineage>
</organism>
<gene>
    <name evidence="1" type="ORF">L1987_26727</name>
</gene>
<dbReference type="EMBL" id="CM042026">
    <property type="protein sequence ID" value="KAI3804868.1"/>
    <property type="molecule type" value="Genomic_DNA"/>
</dbReference>
<proteinExistence type="predicted"/>
<keyword evidence="2" id="KW-1185">Reference proteome</keyword>
<comment type="caution">
    <text evidence="1">The sequence shown here is derived from an EMBL/GenBank/DDBJ whole genome shotgun (WGS) entry which is preliminary data.</text>
</comment>
<accession>A0ACB9IB15</accession>
<evidence type="ECO:0000313" key="2">
    <source>
        <dbReference type="Proteomes" id="UP001056120"/>
    </source>
</evidence>
<reference evidence="2" key="1">
    <citation type="journal article" date="2022" name="Mol. Ecol. Resour.">
        <title>The genomes of chicory, endive, great burdock and yacon provide insights into Asteraceae palaeo-polyploidization history and plant inulin production.</title>
        <authorList>
            <person name="Fan W."/>
            <person name="Wang S."/>
            <person name="Wang H."/>
            <person name="Wang A."/>
            <person name="Jiang F."/>
            <person name="Liu H."/>
            <person name="Zhao H."/>
            <person name="Xu D."/>
            <person name="Zhang Y."/>
        </authorList>
    </citation>
    <scope>NUCLEOTIDE SEQUENCE [LARGE SCALE GENOMIC DNA]</scope>
    <source>
        <strain evidence="2">cv. Yunnan</strain>
    </source>
</reference>
<protein>
    <submittedName>
        <fullName evidence="1">Uncharacterized protein</fullName>
    </submittedName>
</protein>
<sequence length="128" mass="14270">MPSYSCWPTAKTFNFVSNLLVDTKHLDVIHEVYTSAGRLGFEIDACCLNIMIKGLCKNGDVDAALQVFDEIPKQGCEPNTGTFSALTHGLFEVGHVVVGEHLECSIEDYEFNTTDCHPRRWFQVSANI</sequence>